<protein>
    <submittedName>
        <fullName evidence="2">Uncharacterized protein</fullName>
    </submittedName>
</protein>
<proteinExistence type="predicted"/>
<accession>A0AAE0FX71</accession>
<name>A0AAE0FX71_9CHLO</name>
<gene>
    <name evidence="2" type="ORF">CYMTET_23929</name>
</gene>
<feature type="region of interest" description="Disordered" evidence="1">
    <location>
        <begin position="1"/>
        <end position="22"/>
    </location>
</feature>
<dbReference type="AlphaFoldDB" id="A0AAE0FX71"/>
<dbReference type="EMBL" id="LGRX02012357">
    <property type="protein sequence ID" value="KAK3267519.1"/>
    <property type="molecule type" value="Genomic_DNA"/>
</dbReference>
<evidence type="ECO:0000313" key="3">
    <source>
        <dbReference type="Proteomes" id="UP001190700"/>
    </source>
</evidence>
<comment type="caution">
    <text evidence="2">The sequence shown here is derived from an EMBL/GenBank/DDBJ whole genome shotgun (WGS) entry which is preliminary data.</text>
</comment>
<keyword evidence="3" id="KW-1185">Reference proteome</keyword>
<evidence type="ECO:0000256" key="1">
    <source>
        <dbReference type="SAM" id="MobiDB-lite"/>
    </source>
</evidence>
<reference evidence="2 3" key="1">
    <citation type="journal article" date="2015" name="Genome Biol. Evol.">
        <title>Comparative Genomics of a Bacterivorous Green Alga Reveals Evolutionary Causalities and Consequences of Phago-Mixotrophic Mode of Nutrition.</title>
        <authorList>
            <person name="Burns J.A."/>
            <person name="Paasch A."/>
            <person name="Narechania A."/>
            <person name="Kim E."/>
        </authorList>
    </citation>
    <scope>NUCLEOTIDE SEQUENCE [LARGE SCALE GENOMIC DNA]</scope>
    <source>
        <strain evidence="2 3">PLY_AMNH</strain>
    </source>
</reference>
<organism evidence="2 3">
    <name type="scientific">Cymbomonas tetramitiformis</name>
    <dbReference type="NCBI Taxonomy" id="36881"/>
    <lineage>
        <taxon>Eukaryota</taxon>
        <taxon>Viridiplantae</taxon>
        <taxon>Chlorophyta</taxon>
        <taxon>Pyramimonadophyceae</taxon>
        <taxon>Pyramimonadales</taxon>
        <taxon>Pyramimonadaceae</taxon>
        <taxon>Cymbomonas</taxon>
    </lineage>
</organism>
<dbReference type="Proteomes" id="UP001190700">
    <property type="component" value="Unassembled WGS sequence"/>
</dbReference>
<feature type="region of interest" description="Disordered" evidence="1">
    <location>
        <begin position="145"/>
        <end position="180"/>
    </location>
</feature>
<sequence length="996" mass="112865">MVVHSEGFSSFPPVQQHEKPQEFSKRSIESICSKYLSKFPCFEWPQAVVLTLLHGVQCIQLQHPQSRSHLSLKDLQSLVASFEQNKSDSAGGTARAVLGHLKTPDQSSPSSSGRYTVVSTENAAEYVQQWSTSFAGKLSKGAAMMPAGGKENPNACPVSKRRPGALSTSKDGRPSARRSSSCLQGAQQYWGQRRQRRVLLVWGAAAAQASKVYAAMGRALDRRRLAALTSVWRWWAGYCTRMANARGLQRVLKVVAAGRQLHAWFCHVAEAHARRMRGQRADVLWRRGLCRRMLRQMHVAAREKVARAALALEREQAAQRQSRQRAWRGLLAGVHCVARRRWQAAAAGQHHARASARHAISTWRNFVGRRRAVARADGHWRRSAGMRGLELLWLTWRHRCRMAAGERQVRGARLQSSLAAATASWHILAVQAAAVRQMAAVAMQQRAWRALSAWAAAVQASHARRRLWDRSVAHRHTLAARAACRGWRMYAHHSRAWRQAQVCGAQRKLAGRRQRRQLLAWHAYALHCRAVQAWAEGSDERRSWVRGRHMLSLWQAAARISRSIHLRFRQMQEGQLYRAVAVSFAAWARCVEVELQLEAIRQSRAREMASLSLQAWQRVAGDVKERLRLEAASAEVKARGQRWRLRWVLHGWIQGWLHQLKVHTAVHRRARSLASKAARAWQVAARQRARNEVAKEEAAARWGRRLLQEAALMWRQAAERGQQRWCRELTAGAHWSRRAAGRALRRWRDEGLGQRREERLKWDAAAGHWARVVCLRALNTWGAWCALRRLTAEHTDVAVRQYARRCQGVTWRRWAAVVLSERRARALAACRMWRMTWQGVRSWRVVAAMRAAAGRSHMQARAWRWGEDRALGGALRLLQHGCAEQQLRKRAAAEATRHAARLWALRGGSRLAGAACREWALRLRDKQRSAECETRSYWGGGGELLICSSVTALCGACVSPSCSAAPLTDSPYGGCEEYDTVICYNFRNVICWSGSC</sequence>
<evidence type="ECO:0000313" key="2">
    <source>
        <dbReference type="EMBL" id="KAK3267519.1"/>
    </source>
</evidence>